<organism evidence="11 12">
    <name type="scientific">Hibiscus sabdariffa</name>
    <name type="common">roselle</name>
    <dbReference type="NCBI Taxonomy" id="183260"/>
    <lineage>
        <taxon>Eukaryota</taxon>
        <taxon>Viridiplantae</taxon>
        <taxon>Streptophyta</taxon>
        <taxon>Embryophyta</taxon>
        <taxon>Tracheophyta</taxon>
        <taxon>Spermatophyta</taxon>
        <taxon>Magnoliopsida</taxon>
        <taxon>eudicotyledons</taxon>
        <taxon>Gunneridae</taxon>
        <taxon>Pentapetalae</taxon>
        <taxon>rosids</taxon>
        <taxon>malvids</taxon>
        <taxon>Malvales</taxon>
        <taxon>Malvaceae</taxon>
        <taxon>Malvoideae</taxon>
        <taxon>Hibiscus</taxon>
    </lineage>
</organism>
<keyword evidence="4 9" id="KW-0732">Signal</keyword>
<feature type="domain" description="X8" evidence="10">
    <location>
        <begin position="1041"/>
        <end position="1125"/>
    </location>
</feature>
<proteinExistence type="inferred from homology"/>
<dbReference type="InterPro" id="IPR012946">
    <property type="entry name" value="X8"/>
</dbReference>
<comment type="caution">
    <text evidence="11">The sequence shown here is derived from an EMBL/GenBank/DDBJ whole genome shotgun (WGS) entry which is preliminary data.</text>
</comment>
<evidence type="ECO:0000259" key="10">
    <source>
        <dbReference type="SMART" id="SM00768"/>
    </source>
</evidence>
<dbReference type="Pfam" id="PF07983">
    <property type="entry name" value="X8"/>
    <property type="match status" value="4"/>
</dbReference>
<dbReference type="InterPro" id="IPR017853">
    <property type="entry name" value="GH"/>
</dbReference>
<evidence type="ECO:0000256" key="8">
    <source>
        <dbReference type="RuleBase" id="RU004335"/>
    </source>
</evidence>
<evidence type="ECO:0000256" key="3">
    <source>
        <dbReference type="ARBA" id="ARBA00012780"/>
    </source>
</evidence>
<comment type="catalytic activity">
    <reaction evidence="1">
        <text>Hydrolysis of (1-&gt;3)-beta-D-glucosidic linkages in (1-&gt;3)-beta-D-glucans.</text>
        <dbReference type="EC" id="3.2.1.39"/>
    </reaction>
</comment>
<dbReference type="InterPro" id="IPR000490">
    <property type="entry name" value="Glyco_hydro_17"/>
</dbReference>
<feature type="domain" description="X8" evidence="10">
    <location>
        <begin position="487"/>
        <end position="572"/>
    </location>
</feature>
<evidence type="ECO:0000256" key="6">
    <source>
        <dbReference type="ARBA" id="ARBA00023157"/>
    </source>
</evidence>
<dbReference type="Gene3D" id="3.20.20.80">
    <property type="entry name" value="Glycosidases"/>
    <property type="match status" value="3"/>
</dbReference>
<evidence type="ECO:0000256" key="7">
    <source>
        <dbReference type="ARBA" id="ARBA00023295"/>
    </source>
</evidence>
<evidence type="ECO:0000256" key="1">
    <source>
        <dbReference type="ARBA" id="ARBA00000382"/>
    </source>
</evidence>
<feature type="chain" id="PRO_5045594568" description="glucan endo-1,3-beta-D-glucosidase" evidence="9">
    <location>
        <begin position="27"/>
        <end position="1125"/>
    </location>
</feature>
<keyword evidence="7" id="KW-0326">Glycosidase</keyword>
<keyword evidence="12" id="KW-1185">Reference proteome</keyword>
<evidence type="ECO:0000256" key="5">
    <source>
        <dbReference type="ARBA" id="ARBA00022801"/>
    </source>
</evidence>
<protein>
    <recommendedName>
        <fullName evidence="3">glucan endo-1,3-beta-D-glucosidase</fullName>
        <ecNumber evidence="3">3.2.1.39</ecNumber>
    </recommendedName>
</protein>
<evidence type="ECO:0000256" key="2">
    <source>
        <dbReference type="ARBA" id="ARBA00008773"/>
    </source>
</evidence>
<name>A0ABR2E0K0_9ROSI</name>
<gene>
    <name evidence="11" type="ORF">V6N12_039001</name>
</gene>
<keyword evidence="5" id="KW-0378">Hydrolase</keyword>
<dbReference type="Pfam" id="PF00332">
    <property type="entry name" value="Glyco_hydro_17"/>
    <property type="match status" value="4"/>
</dbReference>
<feature type="domain" description="X8" evidence="10">
    <location>
        <begin position="391"/>
        <end position="476"/>
    </location>
</feature>
<accession>A0ABR2E0K0</accession>
<dbReference type="PANTHER" id="PTHR32227">
    <property type="entry name" value="GLUCAN ENDO-1,3-BETA-GLUCOSIDASE BG1-RELATED-RELATED"/>
    <property type="match status" value="1"/>
</dbReference>
<feature type="domain" description="X8" evidence="10">
    <location>
        <begin position="945"/>
        <end position="1030"/>
    </location>
</feature>
<reference evidence="11 12" key="1">
    <citation type="journal article" date="2024" name="G3 (Bethesda)">
        <title>Genome assembly of Hibiscus sabdariffa L. provides insights into metabolisms of medicinal natural products.</title>
        <authorList>
            <person name="Kim T."/>
        </authorList>
    </citation>
    <scope>NUCLEOTIDE SEQUENCE [LARGE SCALE GENOMIC DNA]</scope>
    <source>
        <strain evidence="11">TK-2024</strain>
        <tissue evidence="11">Old leaves</tissue>
    </source>
</reference>
<evidence type="ECO:0000313" key="11">
    <source>
        <dbReference type="EMBL" id="KAK8550284.1"/>
    </source>
</evidence>
<evidence type="ECO:0000313" key="12">
    <source>
        <dbReference type="Proteomes" id="UP001472677"/>
    </source>
</evidence>
<sequence length="1125" mass="123602">MFQMCSRLKLVFAVSVLLQLLDLSRGNNVGVVYGRDANNLPSPDKVAQLVQNHNIRYIRIYDTDPQVLNAFKNTGIEFTVGVHNSDLPAFQSQSYVDSWLTNSILPFYQATRITHITVGNEVTESLDNAANLVVPAMRNVVSALKKSNLQDSIKVSTPLSFGVLSNSFPPSAGAFKSSLAYVLNPLLEFLDENRSPFMVNLYPYSAIKDDSSLKFALFEPSDQVFVDQNTGLRYDNMFDAQLDAVHFAISNQFRKTRNILDAQLDVNRFSLTDQSSISDMKTVVTETGYPKGGSPGHGFATIDNARIYNTNLIRHVTSGSPTTVMSDGVHVMSGTPAKPNGEVDVYIFSLFDENLKQGSDIEGHWGIFYPNMTPAYNLEFPGKGTDPSGRNWCIASSQASKPALQNALDWACGPGKTDCSAIQPDGQCFVPDNLVSHASFAFNNYYQKHGLTDEACSFGGTGIKVYSDPSYGNCIYNVKSSDPNGRTWCVASRQASPTNLQTALDWACGPGKADCSSIQPNQQCFQPDTLLSHASFAFNNYYQKNGATDCRHIFHGNAIKVDKDPSYGNCIYHYLCRGNKVGVAYGRDADNLPSPDKVAQLVRKHNIQFLRIYDSNPQVLNAFKNTGIEFMVGIHNSDLPTFQSQSNADSWVKDSILPFYQATRITHITVGNEVTESSDNSANLVLPAMRNVVSALKKFNLQGSIKVSTPLSFGVLSNSFPPSKGAFKSSLAYVLDPLLDFLDENQSPFMVNLYPYFAVGDSSLEYVLFQPSSQAFDDPNTGLHYDNMFDAQLDAVHFAITNRNFRRTRNISDAQLDSVHFSLARNQHPKDTEILVTETGWPTRGSGKDRYASIDNAQTYNTNLIRYVMDNDSGTSALRSGVRYDLDSSGTPAMPGGDLTVYIFSLFNENKKDGAEIEGNWGIFYPDMSTVYHLDFSGTNPSGRSWCIASSEASKSALQNALDWACGPGKADCSALQSDGQCFQPDNLVSHASFAFNNYYQKHGLTDESCSFGGTGIKVYSDPSYGNCIYNVKSNDPNGRTWCVASKQASPTNLQNALDWACGPGKADCSSIQPNQQCFQPDTLLSHASFAFNNYYQKNGATDVSCSFRGNAIKVDKDPSMSTVL</sequence>
<dbReference type="EC" id="3.2.1.39" evidence="3"/>
<feature type="signal peptide" evidence="9">
    <location>
        <begin position="1"/>
        <end position="26"/>
    </location>
</feature>
<evidence type="ECO:0000256" key="4">
    <source>
        <dbReference type="ARBA" id="ARBA00022729"/>
    </source>
</evidence>
<dbReference type="SUPFAM" id="SSF51445">
    <property type="entry name" value="(Trans)glycosidases"/>
    <property type="match status" value="2"/>
</dbReference>
<keyword evidence="6" id="KW-1015">Disulfide bond</keyword>
<dbReference type="InterPro" id="IPR044965">
    <property type="entry name" value="Glyco_hydro_17_plant"/>
</dbReference>
<dbReference type="SMART" id="SM00768">
    <property type="entry name" value="X8"/>
    <property type="match status" value="4"/>
</dbReference>
<comment type="similarity">
    <text evidence="2 8">Belongs to the glycosyl hydrolase 17 family.</text>
</comment>
<dbReference type="Gene3D" id="1.20.58.1040">
    <property type="match status" value="4"/>
</dbReference>
<dbReference type="EMBL" id="JBBPBM010000020">
    <property type="protein sequence ID" value="KAK8550284.1"/>
    <property type="molecule type" value="Genomic_DNA"/>
</dbReference>
<dbReference type="Proteomes" id="UP001472677">
    <property type="component" value="Unassembled WGS sequence"/>
</dbReference>
<evidence type="ECO:0000256" key="9">
    <source>
        <dbReference type="SAM" id="SignalP"/>
    </source>
</evidence>